<name>A0A934QUI4_9PSEU</name>
<dbReference type="EMBL" id="JAENJH010000005">
    <property type="protein sequence ID" value="MBK1786705.1"/>
    <property type="molecule type" value="Genomic_DNA"/>
</dbReference>
<evidence type="ECO:0000313" key="2">
    <source>
        <dbReference type="EMBL" id="MBK1786705.1"/>
    </source>
</evidence>
<reference evidence="2" key="1">
    <citation type="submission" date="2020-12" db="EMBL/GenBank/DDBJ databases">
        <title>Prauserella sp. ASG 168, a novel actinomycete isolated from cave rock.</title>
        <authorList>
            <person name="Suriyachadkun C."/>
        </authorList>
    </citation>
    <scope>NUCLEOTIDE SEQUENCE</scope>
    <source>
        <strain evidence="2">ASG 168</strain>
    </source>
</reference>
<feature type="compositionally biased region" description="Pro residues" evidence="1">
    <location>
        <begin position="238"/>
        <end position="262"/>
    </location>
</feature>
<proteinExistence type="predicted"/>
<evidence type="ECO:0000256" key="1">
    <source>
        <dbReference type="SAM" id="MobiDB-lite"/>
    </source>
</evidence>
<feature type="region of interest" description="Disordered" evidence="1">
    <location>
        <begin position="235"/>
        <end position="266"/>
    </location>
</feature>
<gene>
    <name evidence="2" type="ORF">JHE00_20455</name>
</gene>
<protein>
    <submittedName>
        <fullName evidence="2">Uncharacterized protein</fullName>
    </submittedName>
</protein>
<evidence type="ECO:0000313" key="3">
    <source>
        <dbReference type="Proteomes" id="UP000635245"/>
    </source>
</evidence>
<dbReference type="Proteomes" id="UP000635245">
    <property type="component" value="Unassembled WGS sequence"/>
</dbReference>
<organism evidence="2 3">
    <name type="scientific">Prauserella cavernicola</name>
    <dbReference type="NCBI Taxonomy" id="2800127"/>
    <lineage>
        <taxon>Bacteria</taxon>
        <taxon>Bacillati</taxon>
        <taxon>Actinomycetota</taxon>
        <taxon>Actinomycetes</taxon>
        <taxon>Pseudonocardiales</taxon>
        <taxon>Pseudonocardiaceae</taxon>
        <taxon>Prauserella</taxon>
    </lineage>
</organism>
<dbReference type="AlphaFoldDB" id="A0A934QUI4"/>
<sequence length="454" mass="45760">MRLVRFPRQPARVSEDIRAALASLGRGRNIVGGVALAGVQPPGMPKAVDAVLIVPGGVLVVVGVDLPDPAMRLEAPLQGRWKSDGWPLVSTDDAGNPGTAALALAATVGERVQAAAPGATLGTVIAVGPFVETVEQPPADLAGSVRVIHPTPTSMLAAAVSLAAAEEPFTASQVRALVQALEPSTPELDDDTLAAEGFSTEEHPLALAPQTVPIDYPSTPAAIPSPKPVTVAVAPELNRPPRPAPLRSPAPAPAPAAPPPSFTTPRRPLRWRPLAAAGVAVAVVGAVLAIVLAQGGDDSVSPSVTPAAVATAAGVEFTERAASAADDCAPHAAGDLQVALQDLGCTGIRRASFDTTADGTAIAVSVAALEFSDEAAAQDFLRLADTPGSGTIIDLATENTSWPGAAPSFANAAYAGSLDGSTVRLVLTCVLDGPSRPDDPRLAEAAKAALQLPV</sequence>
<dbReference type="RefSeq" id="WP_200320523.1">
    <property type="nucleotide sequence ID" value="NZ_JAENJH010000005.1"/>
</dbReference>
<comment type="caution">
    <text evidence="2">The sequence shown here is derived from an EMBL/GenBank/DDBJ whole genome shotgun (WGS) entry which is preliminary data.</text>
</comment>
<accession>A0A934QUI4</accession>
<keyword evidence="3" id="KW-1185">Reference proteome</keyword>